<sequence>MERSNEIISLEELVISKVIKKKRKLSKLQVEIGKSNLKKGRRKEKTIGNSSFRNRVTERGGVSECVEID</sequence>
<dbReference type="RefSeq" id="WP_088878960.1">
    <property type="nucleotide sequence ID" value="NZ_CP018309.1"/>
</dbReference>
<accession>A0AAN1FM51</accession>
<dbReference type="KEGG" id="vsh:BSZ05_26045"/>
<name>A0AAN1FM51_9VIBR</name>
<evidence type="ECO:0000313" key="2">
    <source>
        <dbReference type="Proteomes" id="UP000197092"/>
    </source>
</evidence>
<proteinExistence type="predicted"/>
<organism evidence="1 2">
    <name type="scientific">Vibrio mediterranei</name>
    <dbReference type="NCBI Taxonomy" id="689"/>
    <lineage>
        <taxon>Bacteria</taxon>
        <taxon>Pseudomonadati</taxon>
        <taxon>Pseudomonadota</taxon>
        <taxon>Gammaproteobacteria</taxon>
        <taxon>Vibrionales</taxon>
        <taxon>Vibrionaceae</taxon>
        <taxon>Vibrio</taxon>
    </lineage>
</organism>
<evidence type="ECO:0000313" key="1">
    <source>
        <dbReference type="EMBL" id="ASI93205.1"/>
    </source>
</evidence>
<protein>
    <submittedName>
        <fullName evidence="1">Uncharacterized protein</fullName>
    </submittedName>
</protein>
<reference evidence="2" key="1">
    <citation type="submission" date="2016-12" db="EMBL/GenBank/DDBJ databases">
        <title>Comparative genomic analysis reveals the diversity, evolution, and environmental adaptation strategies of the genus Vibrio.</title>
        <authorList>
            <person name="Lin H."/>
            <person name="Wang X."/>
            <person name="Zhang X.-H."/>
        </authorList>
    </citation>
    <scope>NUCLEOTIDE SEQUENCE [LARGE SCALE GENOMIC DNA]</scope>
    <source>
        <strain evidence="2">QT6D1</strain>
    </source>
</reference>
<dbReference type="EMBL" id="CP018309">
    <property type="protein sequence ID" value="ASI93205.1"/>
    <property type="molecule type" value="Genomic_DNA"/>
</dbReference>
<dbReference type="Proteomes" id="UP000197092">
    <property type="component" value="Chromosome 2"/>
</dbReference>
<dbReference type="AlphaFoldDB" id="A0AAN1FM51"/>
<gene>
    <name evidence="1" type="ORF">BSZ05_26045</name>
</gene>